<keyword evidence="3" id="KW-1185">Reference proteome</keyword>
<name>A0A518D868_9BACT</name>
<accession>A0A518D868</accession>
<reference evidence="2 3" key="1">
    <citation type="submission" date="2019-02" db="EMBL/GenBank/DDBJ databases">
        <title>Deep-cultivation of Planctomycetes and their phenomic and genomic characterization uncovers novel biology.</title>
        <authorList>
            <person name="Wiegand S."/>
            <person name="Jogler M."/>
            <person name="Boedeker C."/>
            <person name="Pinto D."/>
            <person name="Vollmers J."/>
            <person name="Rivas-Marin E."/>
            <person name="Kohn T."/>
            <person name="Peeters S.H."/>
            <person name="Heuer A."/>
            <person name="Rast P."/>
            <person name="Oberbeckmann S."/>
            <person name="Bunk B."/>
            <person name="Jeske O."/>
            <person name="Meyerdierks A."/>
            <person name="Storesund J.E."/>
            <person name="Kallscheuer N."/>
            <person name="Luecker S."/>
            <person name="Lage O.M."/>
            <person name="Pohl T."/>
            <person name="Merkel B.J."/>
            <person name="Hornburger P."/>
            <person name="Mueller R.-W."/>
            <person name="Bruemmer F."/>
            <person name="Labrenz M."/>
            <person name="Spormann A.M."/>
            <person name="Op den Camp H."/>
            <person name="Overmann J."/>
            <person name="Amann R."/>
            <person name="Jetten M.S.M."/>
            <person name="Mascher T."/>
            <person name="Medema M.H."/>
            <person name="Devos D.P."/>
            <person name="Kaster A.-K."/>
            <person name="Ovreas L."/>
            <person name="Rohde M."/>
            <person name="Galperin M.Y."/>
            <person name="Jogler C."/>
        </authorList>
    </citation>
    <scope>NUCLEOTIDE SEQUENCE [LARGE SCALE GENOMIC DNA]</scope>
    <source>
        <strain evidence="2 3">Pla175</strain>
    </source>
</reference>
<feature type="signal peptide" evidence="1">
    <location>
        <begin position="1"/>
        <end position="28"/>
    </location>
</feature>
<proteinExistence type="predicted"/>
<dbReference type="RefSeq" id="WP_145281792.1">
    <property type="nucleotide sequence ID" value="NZ_CP036291.1"/>
</dbReference>
<dbReference type="GO" id="GO:0030246">
    <property type="term" value="F:carbohydrate binding"/>
    <property type="evidence" value="ECO:0007669"/>
    <property type="project" value="InterPro"/>
</dbReference>
<dbReference type="EMBL" id="CP036291">
    <property type="protein sequence ID" value="QDU87681.1"/>
    <property type="molecule type" value="Genomic_DNA"/>
</dbReference>
<dbReference type="SUPFAM" id="SSF49452">
    <property type="entry name" value="Starch-binding domain-like"/>
    <property type="match status" value="1"/>
</dbReference>
<evidence type="ECO:0000313" key="3">
    <source>
        <dbReference type="Proteomes" id="UP000317429"/>
    </source>
</evidence>
<dbReference type="InterPro" id="IPR013784">
    <property type="entry name" value="Carb-bd-like_fold"/>
</dbReference>
<evidence type="ECO:0000313" key="2">
    <source>
        <dbReference type="EMBL" id="QDU87681.1"/>
    </source>
</evidence>
<keyword evidence="1" id="KW-0732">Signal</keyword>
<protein>
    <recommendedName>
        <fullName evidence="4">Nickel uptake substrate-specific transmembrane region</fullName>
    </recommendedName>
</protein>
<feature type="chain" id="PRO_5021706492" description="Nickel uptake substrate-specific transmembrane region" evidence="1">
    <location>
        <begin position="29"/>
        <end position="192"/>
    </location>
</feature>
<dbReference type="OrthoDB" id="284841at2"/>
<organism evidence="2 3">
    <name type="scientific">Pirellulimonas nuda</name>
    <dbReference type="NCBI Taxonomy" id="2528009"/>
    <lineage>
        <taxon>Bacteria</taxon>
        <taxon>Pseudomonadati</taxon>
        <taxon>Planctomycetota</taxon>
        <taxon>Planctomycetia</taxon>
        <taxon>Pirellulales</taxon>
        <taxon>Lacipirellulaceae</taxon>
        <taxon>Pirellulimonas</taxon>
    </lineage>
</organism>
<evidence type="ECO:0000256" key="1">
    <source>
        <dbReference type="SAM" id="SignalP"/>
    </source>
</evidence>
<dbReference type="KEGG" id="pnd:Pla175_10470"/>
<dbReference type="AlphaFoldDB" id="A0A518D868"/>
<sequence length="192" mass="19557" precursor="true">MAGRHTPTRTRVLLFSALAALAPGSGLAEGPPQPVRLPLVPAPATVLDVVLGEPAALTGQVTSAQGVARAESRVLLHDSFGRSVAATSNADGAFGFQGVTPGVYCLQQGDTVQACRVWTPETAPPNALSSVLIVPTGDAVLGQYSPPHTNRFLRGAKKVLAHPLAVAGIVGTAVAIPVAIHNANQDDDPSTP</sequence>
<dbReference type="Proteomes" id="UP000317429">
    <property type="component" value="Chromosome"/>
</dbReference>
<gene>
    <name evidence="2" type="ORF">Pla175_10470</name>
</gene>
<evidence type="ECO:0008006" key="4">
    <source>
        <dbReference type="Google" id="ProtNLM"/>
    </source>
</evidence>